<dbReference type="InterPro" id="IPR003423">
    <property type="entry name" value="OMP_efflux"/>
</dbReference>
<keyword evidence="3" id="KW-0813">Transport</keyword>
<feature type="compositionally biased region" description="Acidic residues" evidence="9">
    <location>
        <begin position="120"/>
        <end position="129"/>
    </location>
</feature>
<evidence type="ECO:0000256" key="8">
    <source>
        <dbReference type="SAM" id="Coils"/>
    </source>
</evidence>
<feature type="coiled-coil region" evidence="8">
    <location>
        <begin position="289"/>
        <end position="316"/>
    </location>
</feature>
<name>A0AB37UT24_9CYAN</name>
<feature type="region of interest" description="Disordered" evidence="9">
    <location>
        <begin position="105"/>
        <end position="135"/>
    </location>
</feature>
<evidence type="ECO:0000256" key="2">
    <source>
        <dbReference type="ARBA" id="ARBA00007613"/>
    </source>
</evidence>
<keyword evidence="5" id="KW-0812">Transmembrane</keyword>
<keyword evidence="6" id="KW-0472">Membrane</keyword>
<protein>
    <submittedName>
        <fullName evidence="10">Transporter</fullName>
    </submittedName>
</protein>
<keyword evidence="8" id="KW-0175">Coiled coil</keyword>
<evidence type="ECO:0000313" key="10">
    <source>
        <dbReference type="EMBL" id="RUT14635.1"/>
    </source>
</evidence>
<comment type="caution">
    <text evidence="10">The sequence shown here is derived from an EMBL/GenBank/DDBJ whole genome shotgun (WGS) entry which is preliminary data.</text>
</comment>
<keyword evidence="4" id="KW-1134">Transmembrane beta strand</keyword>
<proteinExistence type="inferred from homology"/>
<dbReference type="GO" id="GO:0015288">
    <property type="term" value="F:porin activity"/>
    <property type="evidence" value="ECO:0007669"/>
    <property type="project" value="TreeGrafter"/>
</dbReference>
<feature type="region of interest" description="Disordered" evidence="9">
    <location>
        <begin position="17"/>
        <end position="49"/>
    </location>
</feature>
<dbReference type="EMBL" id="RSCK01000001">
    <property type="protein sequence ID" value="RUT14635.1"/>
    <property type="molecule type" value="Genomic_DNA"/>
</dbReference>
<dbReference type="GO" id="GO:1990281">
    <property type="term" value="C:efflux pump complex"/>
    <property type="evidence" value="ECO:0007669"/>
    <property type="project" value="TreeGrafter"/>
</dbReference>
<comment type="similarity">
    <text evidence="2">Belongs to the outer membrane factor (OMF) (TC 1.B.17) family.</text>
</comment>
<feature type="coiled-coil region" evidence="8">
    <location>
        <begin position="68"/>
        <end position="98"/>
    </location>
</feature>
<organism evidence="10 11">
    <name type="scientific">Chroococcidiopsis cubana SAG 39.79</name>
    <dbReference type="NCBI Taxonomy" id="388085"/>
    <lineage>
        <taxon>Bacteria</taxon>
        <taxon>Bacillati</taxon>
        <taxon>Cyanobacteriota</taxon>
        <taxon>Cyanophyceae</taxon>
        <taxon>Chroococcidiopsidales</taxon>
        <taxon>Chroococcidiopsidaceae</taxon>
        <taxon>Chroococcidiopsis</taxon>
    </lineage>
</organism>
<reference evidence="10 11" key="1">
    <citation type="journal article" date="2019" name="Genome Biol. Evol.">
        <title>Day and night: Metabolic profiles and evolutionary relationships of six axenic non-marine cyanobacteria.</title>
        <authorList>
            <person name="Will S.E."/>
            <person name="Henke P."/>
            <person name="Boedeker C."/>
            <person name="Huang S."/>
            <person name="Brinkmann H."/>
            <person name="Rohde M."/>
            <person name="Jarek M."/>
            <person name="Friedl T."/>
            <person name="Seufert S."/>
            <person name="Schumacher M."/>
            <person name="Overmann J."/>
            <person name="Neumann-Schaal M."/>
            <person name="Petersen J."/>
        </authorList>
    </citation>
    <scope>NUCLEOTIDE SEQUENCE [LARGE SCALE GENOMIC DNA]</scope>
    <source>
        <strain evidence="10 11">SAG 39.79</strain>
    </source>
</reference>
<gene>
    <name evidence="10" type="ORF">DSM107010_01810</name>
</gene>
<keyword evidence="7" id="KW-0998">Cell outer membrane</keyword>
<comment type="subcellular location">
    <subcellularLocation>
        <location evidence="1">Cell outer membrane</location>
    </subcellularLocation>
</comment>
<evidence type="ECO:0000256" key="6">
    <source>
        <dbReference type="ARBA" id="ARBA00023136"/>
    </source>
</evidence>
<keyword evidence="11" id="KW-1185">Reference proteome</keyword>
<dbReference type="Pfam" id="PF02321">
    <property type="entry name" value="OEP"/>
    <property type="match status" value="2"/>
</dbReference>
<dbReference type="PANTHER" id="PTHR30026:SF21">
    <property type="entry name" value="SLR1270 PROTEIN"/>
    <property type="match status" value="1"/>
</dbReference>
<evidence type="ECO:0000256" key="9">
    <source>
        <dbReference type="SAM" id="MobiDB-lite"/>
    </source>
</evidence>
<accession>A0AB37UT24</accession>
<feature type="compositionally biased region" description="Low complexity" evidence="9">
    <location>
        <begin position="34"/>
        <end position="48"/>
    </location>
</feature>
<dbReference type="PANTHER" id="PTHR30026">
    <property type="entry name" value="OUTER MEMBRANE PROTEIN TOLC"/>
    <property type="match status" value="1"/>
</dbReference>
<dbReference type="Gene3D" id="1.20.1600.10">
    <property type="entry name" value="Outer membrane efflux proteins (OEP)"/>
    <property type="match status" value="1"/>
</dbReference>
<evidence type="ECO:0000256" key="1">
    <source>
        <dbReference type="ARBA" id="ARBA00004442"/>
    </source>
</evidence>
<feature type="compositionally biased region" description="Basic and acidic residues" evidence="9">
    <location>
        <begin position="108"/>
        <end position="119"/>
    </location>
</feature>
<feature type="compositionally biased region" description="Polar residues" evidence="9">
    <location>
        <begin position="17"/>
        <end position="33"/>
    </location>
</feature>
<dbReference type="RefSeq" id="WP_241994076.1">
    <property type="nucleotide sequence ID" value="NZ_JAVKZF010000005.1"/>
</dbReference>
<dbReference type="PIRSF" id="PIRSF001892">
    <property type="entry name" value="CyaE"/>
    <property type="match status" value="1"/>
</dbReference>
<dbReference type="InterPro" id="IPR051906">
    <property type="entry name" value="TolC-like"/>
</dbReference>
<evidence type="ECO:0000313" key="11">
    <source>
        <dbReference type="Proteomes" id="UP000282574"/>
    </source>
</evidence>
<dbReference type="SUPFAM" id="SSF56954">
    <property type="entry name" value="Outer membrane efflux proteins (OEP)"/>
    <property type="match status" value="1"/>
</dbReference>
<evidence type="ECO:0000256" key="7">
    <source>
        <dbReference type="ARBA" id="ARBA00023237"/>
    </source>
</evidence>
<feature type="coiled-coil region" evidence="8">
    <location>
        <begin position="186"/>
        <end position="251"/>
    </location>
</feature>
<dbReference type="GO" id="GO:0009279">
    <property type="term" value="C:cell outer membrane"/>
    <property type="evidence" value="ECO:0007669"/>
    <property type="project" value="UniProtKB-SubCell"/>
</dbReference>
<evidence type="ECO:0000256" key="3">
    <source>
        <dbReference type="ARBA" id="ARBA00022448"/>
    </source>
</evidence>
<evidence type="ECO:0000256" key="5">
    <source>
        <dbReference type="ARBA" id="ARBA00022692"/>
    </source>
</evidence>
<dbReference type="GO" id="GO:0015562">
    <property type="term" value="F:efflux transmembrane transporter activity"/>
    <property type="evidence" value="ECO:0007669"/>
    <property type="project" value="InterPro"/>
</dbReference>
<evidence type="ECO:0000256" key="4">
    <source>
        <dbReference type="ARBA" id="ARBA00022452"/>
    </source>
</evidence>
<dbReference type="InterPro" id="IPR028351">
    <property type="entry name" value="CyaE"/>
</dbReference>
<sequence>MTVTGVSTVVFLSQIQSTSAQTKPVSPTPSESQSPDSLNPNPNPLDLPTRPEQVRLQQAQPITLQQAIALAQRNNRELQVAKQTLQRSQAALNQARAAQLPTLSGEVEFSHEQNASDKLDDLDDGEESSSETPLGGTLEVGYDIFTFGRRSGRIGAAQEQVRFDRLDVERLNEQTRLDVTNTYYDLQEADEQVRISQAAVNNAQRSLQDAIALEEGGLVAQFDIVRARVQLGNAEQELIDAQSQQDIARRQLVQLLSLSETVDVSAADPVRQAEEWKLSLEESIVLAYKNRVELQQQLAQRRIAEQQRRVALAEARPQISLFANYQVLDDLSDEFDLQDGYAAGARLRWNFFDGGSARFGAAQESSNRAIAETRFAQTRNQIRFQVEQGYKNLQANARSIQTASAALQQAQLGLETARVRFQGGVGTQLDVISAENDLTRAQVNRLNAILNYNRALATLQRAVSNLSESKPISTPK</sequence>
<dbReference type="AlphaFoldDB" id="A0AB37UT24"/>
<dbReference type="Proteomes" id="UP000282574">
    <property type="component" value="Unassembled WGS sequence"/>
</dbReference>